<dbReference type="GO" id="GO:0006396">
    <property type="term" value="P:RNA processing"/>
    <property type="evidence" value="ECO:0007669"/>
    <property type="project" value="InterPro"/>
</dbReference>
<dbReference type="Gene3D" id="3.40.1280.10">
    <property type="match status" value="1"/>
</dbReference>
<dbReference type="SUPFAM" id="SSF75217">
    <property type="entry name" value="alpha/beta knot"/>
    <property type="match status" value="1"/>
</dbReference>
<gene>
    <name evidence="5" type="ORF">GGQ63_003344</name>
</gene>
<proteinExistence type="predicted"/>
<dbReference type="InterPro" id="IPR013123">
    <property type="entry name" value="SpoU_subst-bd"/>
</dbReference>
<organism evidence="5 6">
    <name type="scientific">Prosthecomicrobium pneumaticum</name>
    <dbReference type="NCBI Taxonomy" id="81895"/>
    <lineage>
        <taxon>Bacteria</taxon>
        <taxon>Pseudomonadati</taxon>
        <taxon>Pseudomonadota</taxon>
        <taxon>Alphaproteobacteria</taxon>
        <taxon>Hyphomicrobiales</taxon>
        <taxon>Kaistiaceae</taxon>
        <taxon>Prosthecomicrobium</taxon>
    </lineage>
</organism>
<name>A0A7W9FP96_9HYPH</name>
<keyword evidence="6" id="KW-1185">Reference proteome</keyword>
<sequence length="288" mass="30900">MSEDDDKPARPRGGKWHGKERHVRERYGHGLKRERPAEADRPRPRTPGDRRPDQLFLYGIHPVAAALANPRRKILRLAATKNALDRLVEEGAPLPDSVEETNPRALDKLLGSEAVHQGVAAEVAPLDPIGLADLGEARLVVVLDQLTDPHNVGAILRSAVALGADAIVSTWRHAPVETGVLAKAASGALEMIAWVEVQNLARALDELGERGFTRVGLDSEGGVPIEAAFGDAGRRIALVLGAEGKGLRKLTRETCDVVARLDMPGPIKSLNVSNAAALALYLARRHLG</sequence>
<reference evidence="5 6" key="1">
    <citation type="submission" date="2020-08" db="EMBL/GenBank/DDBJ databases">
        <title>Genomic Encyclopedia of Type Strains, Phase IV (KMG-IV): sequencing the most valuable type-strain genomes for metagenomic binning, comparative biology and taxonomic classification.</title>
        <authorList>
            <person name="Goeker M."/>
        </authorList>
    </citation>
    <scope>NUCLEOTIDE SEQUENCE [LARGE SCALE GENOMIC DNA]</scope>
    <source>
        <strain evidence="5 6">DSM 16268</strain>
    </source>
</reference>
<dbReference type="InterPro" id="IPR001537">
    <property type="entry name" value="SpoU_MeTrfase"/>
</dbReference>
<feature type="region of interest" description="Disordered" evidence="3">
    <location>
        <begin position="1"/>
        <end position="53"/>
    </location>
</feature>
<feature type="compositionally biased region" description="Basic residues" evidence="3">
    <location>
        <begin position="10"/>
        <end position="21"/>
    </location>
</feature>
<dbReference type="GO" id="GO:0005829">
    <property type="term" value="C:cytosol"/>
    <property type="evidence" value="ECO:0007669"/>
    <property type="project" value="TreeGrafter"/>
</dbReference>
<protein>
    <submittedName>
        <fullName evidence="5">23S rRNA (Guanosine2251-2'-O)-methyltransferase</fullName>
        <ecNumber evidence="5">2.1.1.185</ecNumber>
    </submittedName>
</protein>
<dbReference type="GO" id="GO:0032259">
    <property type="term" value="P:methylation"/>
    <property type="evidence" value="ECO:0007669"/>
    <property type="project" value="UniProtKB-KW"/>
</dbReference>
<dbReference type="EC" id="2.1.1.185" evidence="5"/>
<evidence type="ECO:0000259" key="4">
    <source>
        <dbReference type="SMART" id="SM00967"/>
    </source>
</evidence>
<dbReference type="Gene3D" id="3.30.1330.30">
    <property type="match status" value="1"/>
</dbReference>
<dbReference type="EMBL" id="JACHOO010000007">
    <property type="protein sequence ID" value="MBB5754263.1"/>
    <property type="molecule type" value="Genomic_DNA"/>
</dbReference>
<comment type="caution">
    <text evidence="5">The sequence shown here is derived from an EMBL/GenBank/DDBJ whole genome shotgun (WGS) entry which is preliminary data.</text>
</comment>
<evidence type="ECO:0000256" key="3">
    <source>
        <dbReference type="SAM" id="MobiDB-lite"/>
    </source>
</evidence>
<dbReference type="InterPro" id="IPR029028">
    <property type="entry name" value="Alpha/beta_knot_MTases"/>
</dbReference>
<dbReference type="SMART" id="SM00967">
    <property type="entry name" value="SpoU_sub_bind"/>
    <property type="match status" value="1"/>
</dbReference>
<evidence type="ECO:0000313" key="6">
    <source>
        <dbReference type="Proteomes" id="UP000523821"/>
    </source>
</evidence>
<accession>A0A7W9FP96</accession>
<dbReference type="CDD" id="cd18103">
    <property type="entry name" value="SpoU-like_RlmB"/>
    <property type="match status" value="1"/>
</dbReference>
<dbReference type="RefSeq" id="WP_183857718.1">
    <property type="nucleotide sequence ID" value="NZ_JACHOO010000007.1"/>
</dbReference>
<keyword evidence="2 5" id="KW-0808">Transferase</keyword>
<dbReference type="PANTHER" id="PTHR46429">
    <property type="entry name" value="23S RRNA (GUANOSINE-2'-O-)-METHYLTRANSFERASE RLMB"/>
    <property type="match status" value="1"/>
</dbReference>
<dbReference type="Pfam" id="PF08032">
    <property type="entry name" value="SpoU_sub_bind"/>
    <property type="match status" value="1"/>
</dbReference>
<evidence type="ECO:0000256" key="2">
    <source>
        <dbReference type="ARBA" id="ARBA00022679"/>
    </source>
</evidence>
<dbReference type="GO" id="GO:0003723">
    <property type="term" value="F:RNA binding"/>
    <property type="evidence" value="ECO:0007669"/>
    <property type="project" value="InterPro"/>
</dbReference>
<dbReference type="PANTHER" id="PTHR46429:SF1">
    <property type="entry name" value="23S RRNA (GUANOSINE-2'-O-)-METHYLTRANSFERASE RLMB"/>
    <property type="match status" value="1"/>
</dbReference>
<evidence type="ECO:0000313" key="5">
    <source>
        <dbReference type="EMBL" id="MBB5754263.1"/>
    </source>
</evidence>
<dbReference type="InterPro" id="IPR029026">
    <property type="entry name" value="tRNA_m1G_MTases_N"/>
</dbReference>
<keyword evidence="1 5" id="KW-0489">Methyltransferase</keyword>
<dbReference type="InterPro" id="IPR004441">
    <property type="entry name" value="rRNA_MeTrfase_TrmH"/>
</dbReference>
<dbReference type="AlphaFoldDB" id="A0A7W9FP96"/>
<dbReference type="SUPFAM" id="SSF55315">
    <property type="entry name" value="L30e-like"/>
    <property type="match status" value="1"/>
</dbReference>
<dbReference type="GO" id="GO:0008173">
    <property type="term" value="F:RNA methyltransferase activity"/>
    <property type="evidence" value="ECO:0007669"/>
    <property type="project" value="InterPro"/>
</dbReference>
<evidence type="ECO:0000256" key="1">
    <source>
        <dbReference type="ARBA" id="ARBA00022603"/>
    </source>
</evidence>
<dbReference type="InterPro" id="IPR029064">
    <property type="entry name" value="Ribosomal_eL30-like_sf"/>
</dbReference>
<dbReference type="Pfam" id="PF00588">
    <property type="entry name" value="SpoU_methylase"/>
    <property type="match status" value="1"/>
</dbReference>
<feature type="domain" description="RNA 2-O ribose methyltransferase substrate binding" evidence="4">
    <location>
        <begin position="56"/>
        <end position="129"/>
    </location>
</feature>
<feature type="compositionally biased region" description="Basic and acidic residues" evidence="3">
    <location>
        <begin position="22"/>
        <end position="53"/>
    </location>
</feature>
<dbReference type="Proteomes" id="UP000523821">
    <property type="component" value="Unassembled WGS sequence"/>
</dbReference>